<evidence type="ECO:0000256" key="1">
    <source>
        <dbReference type="ARBA" id="ARBA00000815"/>
    </source>
</evidence>
<keyword evidence="8" id="KW-1185">Reference proteome</keyword>
<dbReference type="PANTHER" id="PTHR30457">
    <property type="entry name" value="5'-NUCLEOTIDASE SURE"/>
    <property type="match status" value="1"/>
</dbReference>
<dbReference type="KEGG" id="pbor:BSF38_05219"/>
<protein>
    <recommendedName>
        <fullName evidence="3">5'-nucleotidase</fullName>
        <ecNumber evidence="3">3.1.3.5</ecNumber>
    </recommendedName>
</protein>
<dbReference type="STRING" id="1387353.BSF38_05219"/>
<evidence type="ECO:0000256" key="2">
    <source>
        <dbReference type="ARBA" id="ARBA00011062"/>
    </source>
</evidence>
<sequence length="240" mass="25470">MLLLTNDDGYDAPGLLALRRACDGLGDSRVIAPLTAQSGCGHRVTTHETLEVSTHENGVLAVSGTPADCVRLAIDHLAPDVAWVLAGVNAGGNLGTDVFHSGTVAAVREGVIHGLPGIAVSHYIARGRSIDWERAARWTHEVLHDLLARPWRPGTFWNVNLPHPAPGAADPDIVFCPLDPSPLPLRYEVEPGRALYRGDYQQRPRRDDGDVAVCFGGGIAVSLVRVFDADLDGTVGGLSG</sequence>
<dbReference type="PANTHER" id="PTHR30457:SF0">
    <property type="entry name" value="PHOSPHATASE, PUTATIVE (AFU_ORTHOLOGUE AFUA_4G01070)-RELATED"/>
    <property type="match status" value="1"/>
</dbReference>
<evidence type="ECO:0000256" key="4">
    <source>
        <dbReference type="ARBA" id="ARBA00022723"/>
    </source>
</evidence>
<dbReference type="NCBIfam" id="TIGR00087">
    <property type="entry name" value="surE"/>
    <property type="match status" value="1"/>
</dbReference>
<dbReference type="NCBIfam" id="NF001493">
    <property type="entry name" value="PRK00346.2-3"/>
    <property type="match status" value="1"/>
</dbReference>
<comment type="similarity">
    <text evidence="2">Belongs to the SurE nucleotidase family.</text>
</comment>
<dbReference type="InterPro" id="IPR030048">
    <property type="entry name" value="SurE"/>
</dbReference>
<dbReference type="InterPro" id="IPR036523">
    <property type="entry name" value="SurE-like_sf"/>
</dbReference>
<accession>A0A1U7CXI7</accession>
<proteinExistence type="inferred from homology"/>
<name>A0A1U7CXI7_9BACT</name>
<comment type="catalytic activity">
    <reaction evidence="1">
        <text>a ribonucleoside 5'-phosphate + H2O = a ribonucleoside + phosphate</text>
        <dbReference type="Rhea" id="RHEA:12484"/>
        <dbReference type="ChEBI" id="CHEBI:15377"/>
        <dbReference type="ChEBI" id="CHEBI:18254"/>
        <dbReference type="ChEBI" id="CHEBI:43474"/>
        <dbReference type="ChEBI" id="CHEBI:58043"/>
        <dbReference type="EC" id="3.1.3.5"/>
    </reaction>
</comment>
<dbReference type="InterPro" id="IPR002828">
    <property type="entry name" value="SurE-like_Pase/nucleotidase"/>
</dbReference>
<dbReference type="Pfam" id="PF01975">
    <property type="entry name" value="SurE"/>
    <property type="match status" value="1"/>
</dbReference>
<evidence type="ECO:0000259" key="6">
    <source>
        <dbReference type="Pfam" id="PF01975"/>
    </source>
</evidence>
<gene>
    <name evidence="7" type="primary">surE_2</name>
    <name evidence="7" type="ORF">BSF38_05219</name>
</gene>
<dbReference type="Proteomes" id="UP000186309">
    <property type="component" value="Chromosome"/>
</dbReference>
<dbReference type="EC" id="3.1.3.5" evidence="3"/>
<dbReference type="Gene3D" id="3.40.1210.10">
    <property type="entry name" value="Survival protein SurE-like phosphatase/nucleotidase"/>
    <property type="match status" value="1"/>
</dbReference>
<keyword evidence="4" id="KW-0479">Metal-binding</keyword>
<dbReference type="EMBL" id="CP019082">
    <property type="protein sequence ID" value="APW63645.1"/>
    <property type="molecule type" value="Genomic_DNA"/>
</dbReference>
<evidence type="ECO:0000313" key="8">
    <source>
        <dbReference type="Proteomes" id="UP000186309"/>
    </source>
</evidence>
<dbReference type="GO" id="GO:0046872">
    <property type="term" value="F:metal ion binding"/>
    <property type="evidence" value="ECO:0007669"/>
    <property type="project" value="UniProtKB-KW"/>
</dbReference>
<keyword evidence="5 7" id="KW-0378">Hydrolase</keyword>
<dbReference type="SUPFAM" id="SSF64167">
    <property type="entry name" value="SurE-like"/>
    <property type="match status" value="1"/>
</dbReference>
<evidence type="ECO:0000313" key="7">
    <source>
        <dbReference type="EMBL" id="APW63645.1"/>
    </source>
</evidence>
<organism evidence="7 8">
    <name type="scientific">Paludisphaera borealis</name>
    <dbReference type="NCBI Taxonomy" id="1387353"/>
    <lineage>
        <taxon>Bacteria</taxon>
        <taxon>Pseudomonadati</taxon>
        <taxon>Planctomycetota</taxon>
        <taxon>Planctomycetia</taxon>
        <taxon>Isosphaerales</taxon>
        <taxon>Isosphaeraceae</taxon>
        <taxon>Paludisphaera</taxon>
    </lineage>
</organism>
<reference evidence="8" key="1">
    <citation type="submission" date="2016-12" db="EMBL/GenBank/DDBJ databases">
        <title>Comparative genomics of four Isosphaeraceae planctomycetes: a common pool of plasmids and glycoside hydrolase genes.</title>
        <authorList>
            <person name="Ivanova A."/>
        </authorList>
    </citation>
    <scope>NUCLEOTIDE SEQUENCE [LARGE SCALE GENOMIC DNA]</scope>
    <source>
        <strain evidence="8">PX4</strain>
    </source>
</reference>
<dbReference type="AlphaFoldDB" id="A0A1U7CXI7"/>
<evidence type="ECO:0000256" key="5">
    <source>
        <dbReference type="ARBA" id="ARBA00022801"/>
    </source>
</evidence>
<evidence type="ECO:0000256" key="3">
    <source>
        <dbReference type="ARBA" id="ARBA00012643"/>
    </source>
</evidence>
<feature type="domain" description="Survival protein SurE-like phosphatase/nucleotidase" evidence="6">
    <location>
        <begin position="3"/>
        <end position="164"/>
    </location>
</feature>
<dbReference type="GO" id="GO:0008253">
    <property type="term" value="F:5'-nucleotidase activity"/>
    <property type="evidence" value="ECO:0007669"/>
    <property type="project" value="UniProtKB-EC"/>
</dbReference>